<reference evidence="1" key="1">
    <citation type="journal article" date="2021" name="Proc. Natl. Acad. Sci. U.S.A.">
        <title>A Catalog of Tens of Thousands of Viruses from Human Metagenomes Reveals Hidden Associations with Chronic Diseases.</title>
        <authorList>
            <person name="Tisza M.J."/>
            <person name="Buck C.B."/>
        </authorList>
    </citation>
    <scope>NUCLEOTIDE SEQUENCE</scope>
    <source>
        <strain evidence="1">Ctgyr15</strain>
    </source>
</reference>
<proteinExistence type="predicted"/>
<sequence>MLKYFSFTLISTKASTFASNYVFLGFLSVNHNSKIGLKGWYLYRRHPSLFMPKKLR</sequence>
<accession>A0A8S5R5F8</accession>
<dbReference type="EMBL" id="BK015815">
    <property type="protein sequence ID" value="DAE26347.1"/>
    <property type="molecule type" value="Genomic_DNA"/>
</dbReference>
<name>A0A8S5R5F8_9CAUD</name>
<organism evidence="1">
    <name type="scientific">Myoviridae sp. ctgyr15</name>
    <dbReference type="NCBI Taxonomy" id="2827291"/>
    <lineage>
        <taxon>Viruses</taxon>
        <taxon>Duplodnaviria</taxon>
        <taxon>Heunggongvirae</taxon>
        <taxon>Uroviricota</taxon>
        <taxon>Caudoviricetes</taxon>
    </lineage>
</organism>
<evidence type="ECO:0000313" key="1">
    <source>
        <dbReference type="EMBL" id="DAE26347.1"/>
    </source>
</evidence>
<protein>
    <submittedName>
        <fullName evidence="1">Uncharacterized protein</fullName>
    </submittedName>
</protein>